<dbReference type="InterPro" id="IPR035979">
    <property type="entry name" value="RBD_domain_sf"/>
</dbReference>
<evidence type="ECO:0000313" key="10">
    <source>
        <dbReference type="EMBL" id="CAG9831959.1"/>
    </source>
</evidence>
<feature type="compositionally biased region" description="Basic residues" evidence="5">
    <location>
        <begin position="375"/>
        <end position="387"/>
    </location>
</feature>
<organism evidence="10 11">
    <name type="scientific">Diabrotica balteata</name>
    <name type="common">Banded cucumber beetle</name>
    <dbReference type="NCBI Taxonomy" id="107213"/>
    <lineage>
        <taxon>Eukaryota</taxon>
        <taxon>Metazoa</taxon>
        <taxon>Ecdysozoa</taxon>
        <taxon>Arthropoda</taxon>
        <taxon>Hexapoda</taxon>
        <taxon>Insecta</taxon>
        <taxon>Pterygota</taxon>
        <taxon>Neoptera</taxon>
        <taxon>Endopterygota</taxon>
        <taxon>Coleoptera</taxon>
        <taxon>Polyphaga</taxon>
        <taxon>Cucujiformia</taxon>
        <taxon>Chrysomeloidea</taxon>
        <taxon>Chrysomelidae</taxon>
        <taxon>Galerucinae</taxon>
        <taxon>Diabroticina</taxon>
        <taxon>Diabroticites</taxon>
        <taxon>Diabrotica</taxon>
    </lineage>
</organism>
<dbReference type="Proteomes" id="UP001153709">
    <property type="component" value="Chromosome 3"/>
</dbReference>
<reference evidence="10" key="1">
    <citation type="submission" date="2022-01" db="EMBL/GenBank/DDBJ databases">
        <authorList>
            <person name="King R."/>
        </authorList>
    </citation>
    <scope>NUCLEOTIDE SEQUENCE</scope>
</reference>
<evidence type="ECO:0000259" key="8">
    <source>
        <dbReference type="PROSITE" id="PS51029"/>
    </source>
</evidence>
<feature type="domain" description="MADF" evidence="8">
    <location>
        <begin position="282"/>
        <end position="368"/>
    </location>
</feature>
<dbReference type="FunFam" id="3.30.70.330:FF:000383">
    <property type="entry name" value="Sex lethal, isoform D"/>
    <property type="match status" value="1"/>
</dbReference>
<evidence type="ECO:0000256" key="1">
    <source>
        <dbReference type="ARBA" id="ARBA00022737"/>
    </source>
</evidence>
<dbReference type="GO" id="GO:0003677">
    <property type="term" value="F:DNA binding"/>
    <property type="evidence" value="ECO:0007669"/>
    <property type="project" value="InterPro"/>
</dbReference>
<sequence length="438" mass="50394">MKLIKFVLSKISIIRLVFVQFILVCWFDFIKRMFSTQLGNFPFANTRNIQETTSNSLNNNMMDANNGAGDRNDGSIDKTKLIVNYIPQYATEGELTQIFSTIGKLEDVKIMRDFKTGYSFGFGFVKYSTEEEAAKAITVLNGYNLMNKRLKVSYSRPPGTGMKDSNLYITNLPKNITEQEIDNIFSKFGEIVQRTLLKDKITGMPRGVAFVRFARGEEAQAAISGLHGTTLADSMLPLSVRVAEDHGRQKAQYVDVWDPMGFNRETEESFTFGDEGPDLEEILIDEVSYRRPLWDLTIHSSKMEIEHLWEQIYRVFKKKYSINFLTNMWSNLKENYIKEKRSFNNSVEFSAKPFPYYFQMKFLDEFENTALCGSSRKHSGSPLRKKVKTDDKAPSTDGVDEFLLQLGEGLRKLPTEKRTKLQIRFLELLKDEESDTSD</sequence>
<keyword evidence="2 3" id="KW-0694">RNA-binding</keyword>
<evidence type="ECO:0000256" key="4">
    <source>
        <dbReference type="PROSITE-ProRule" id="PRU00371"/>
    </source>
</evidence>
<dbReference type="AlphaFoldDB" id="A0A9N9XAU7"/>
<evidence type="ECO:0008006" key="12">
    <source>
        <dbReference type="Google" id="ProtNLM"/>
    </source>
</evidence>
<evidence type="ECO:0000259" key="9">
    <source>
        <dbReference type="PROSITE" id="PS51031"/>
    </source>
</evidence>
<dbReference type="InterPro" id="IPR012677">
    <property type="entry name" value="Nucleotide-bd_a/b_plait_sf"/>
</dbReference>
<dbReference type="OrthoDB" id="266020at2759"/>
<feature type="region of interest" description="Disordered" evidence="5">
    <location>
        <begin position="374"/>
        <end position="395"/>
    </location>
</feature>
<dbReference type="PROSITE" id="PS51031">
    <property type="entry name" value="BESS"/>
    <property type="match status" value="1"/>
</dbReference>
<keyword evidence="6" id="KW-1133">Transmembrane helix</keyword>
<evidence type="ECO:0000256" key="5">
    <source>
        <dbReference type="SAM" id="MobiDB-lite"/>
    </source>
</evidence>
<evidence type="ECO:0000313" key="11">
    <source>
        <dbReference type="Proteomes" id="UP001153709"/>
    </source>
</evidence>
<feature type="transmembrane region" description="Helical" evidence="6">
    <location>
        <begin position="12"/>
        <end position="30"/>
    </location>
</feature>
<gene>
    <name evidence="10" type="ORF">DIABBA_LOCUS5500</name>
</gene>
<dbReference type="InterPro" id="IPR002343">
    <property type="entry name" value="Hud_Sxl_RNA"/>
</dbReference>
<comment type="subcellular location">
    <subcellularLocation>
        <location evidence="4">Nucleus</location>
    </subcellularLocation>
</comment>
<keyword evidence="11" id="KW-1185">Reference proteome</keyword>
<feature type="domain" description="RRM" evidence="7">
    <location>
        <begin position="165"/>
        <end position="245"/>
    </location>
</feature>
<dbReference type="GO" id="GO:0003729">
    <property type="term" value="F:mRNA binding"/>
    <property type="evidence" value="ECO:0007669"/>
    <property type="project" value="UniProtKB-ARBA"/>
</dbReference>
<dbReference type="GO" id="GO:0010629">
    <property type="term" value="P:negative regulation of gene expression"/>
    <property type="evidence" value="ECO:0007669"/>
    <property type="project" value="UniProtKB-ARBA"/>
</dbReference>
<dbReference type="Gene3D" id="3.30.70.330">
    <property type="match status" value="2"/>
</dbReference>
<feature type="domain" description="RRM" evidence="7">
    <location>
        <begin position="79"/>
        <end position="157"/>
    </location>
</feature>
<dbReference type="GO" id="GO:0009967">
    <property type="term" value="P:positive regulation of signal transduction"/>
    <property type="evidence" value="ECO:0007669"/>
    <property type="project" value="UniProtKB-ARBA"/>
</dbReference>
<dbReference type="PROSITE" id="PS50102">
    <property type="entry name" value="RRM"/>
    <property type="match status" value="2"/>
</dbReference>
<evidence type="ECO:0000256" key="3">
    <source>
        <dbReference type="PROSITE-ProRule" id="PRU00176"/>
    </source>
</evidence>
<dbReference type="GO" id="GO:1990904">
    <property type="term" value="C:ribonucleoprotein complex"/>
    <property type="evidence" value="ECO:0007669"/>
    <property type="project" value="InterPro"/>
</dbReference>
<keyword evidence="6" id="KW-0812">Transmembrane</keyword>
<dbReference type="SMART" id="SM00360">
    <property type="entry name" value="RRM"/>
    <property type="match status" value="2"/>
</dbReference>
<dbReference type="EMBL" id="OU898278">
    <property type="protein sequence ID" value="CAG9831959.1"/>
    <property type="molecule type" value="Genomic_DNA"/>
</dbReference>
<dbReference type="PRINTS" id="PR00961">
    <property type="entry name" value="HUDSXLRNA"/>
</dbReference>
<dbReference type="InterPro" id="IPR000504">
    <property type="entry name" value="RRM_dom"/>
</dbReference>
<dbReference type="PANTHER" id="PTHR10352">
    <property type="entry name" value="EUKARYOTIC TRANSLATION INITIATION FACTOR 3 SUBUNIT G"/>
    <property type="match status" value="1"/>
</dbReference>
<dbReference type="Pfam" id="PF10545">
    <property type="entry name" value="MADF_DNA_bdg"/>
    <property type="match status" value="1"/>
</dbReference>
<protein>
    <recommendedName>
        <fullName evidence="12">Sex-lethal homolog</fullName>
    </recommendedName>
</protein>
<dbReference type="SUPFAM" id="SSF54928">
    <property type="entry name" value="RNA-binding domain, RBD"/>
    <property type="match status" value="2"/>
</dbReference>
<dbReference type="InterPro" id="IPR006578">
    <property type="entry name" value="MADF-dom"/>
</dbReference>
<feature type="domain" description="BESS" evidence="9">
    <location>
        <begin position="396"/>
        <end position="435"/>
    </location>
</feature>
<dbReference type="GO" id="GO:0005737">
    <property type="term" value="C:cytoplasm"/>
    <property type="evidence" value="ECO:0007669"/>
    <property type="project" value="UniProtKB-ARBA"/>
</dbReference>
<dbReference type="Pfam" id="PF00076">
    <property type="entry name" value="RRM_1"/>
    <property type="match status" value="2"/>
</dbReference>
<proteinExistence type="predicted"/>
<dbReference type="PROSITE" id="PS51029">
    <property type="entry name" value="MADF"/>
    <property type="match status" value="1"/>
</dbReference>
<dbReference type="InterPro" id="IPR004210">
    <property type="entry name" value="BESS_motif"/>
</dbReference>
<keyword evidence="6" id="KW-0472">Membrane</keyword>
<accession>A0A9N9XAU7</accession>
<dbReference type="GO" id="GO:0005634">
    <property type="term" value="C:nucleus"/>
    <property type="evidence" value="ECO:0007669"/>
    <property type="project" value="UniProtKB-SubCell"/>
</dbReference>
<keyword evidence="1" id="KW-0677">Repeat</keyword>
<evidence type="ECO:0000259" key="7">
    <source>
        <dbReference type="PROSITE" id="PS50102"/>
    </source>
</evidence>
<name>A0A9N9XAU7_DIABA</name>
<evidence type="ECO:0000256" key="6">
    <source>
        <dbReference type="SAM" id="Phobius"/>
    </source>
</evidence>
<dbReference type="SMART" id="SM00595">
    <property type="entry name" value="MADF"/>
    <property type="match status" value="1"/>
</dbReference>
<keyword evidence="4" id="KW-0539">Nucleus</keyword>
<evidence type="ECO:0000256" key="2">
    <source>
        <dbReference type="ARBA" id="ARBA00022884"/>
    </source>
</evidence>